<dbReference type="Proteomes" id="UP000271974">
    <property type="component" value="Unassembled WGS sequence"/>
</dbReference>
<dbReference type="AlphaFoldDB" id="A0A433TAV0"/>
<organism evidence="1 2">
    <name type="scientific">Elysia chlorotica</name>
    <name type="common">Eastern emerald elysia</name>
    <name type="synonym">Sea slug</name>
    <dbReference type="NCBI Taxonomy" id="188477"/>
    <lineage>
        <taxon>Eukaryota</taxon>
        <taxon>Metazoa</taxon>
        <taxon>Spiralia</taxon>
        <taxon>Lophotrochozoa</taxon>
        <taxon>Mollusca</taxon>
        <taxon>Gastropoda</taxon>
        <taxon>Heterobranchia</taxon>
        <taxon>Euthyneura</taxon>
        <taxon>Panpulmonata</taxon>
        <taxon>Sacoglossa</taxon>
        <taxon>Placobranchoidea</taxon>
        <taxon>Plakobranchidae</taxon>
        <taxon>Elysia</taxon>
    </lineage>
</organism>
<name>A0A433TAV0_ELYCH</name>
<proteinExistence type="predicted"/>
<sequence length="279" mass="31061">PALHRRFFINNFYGGCGNDVGWTVVADIAQAACPWERIEAFPVIKYAAGNVAENFASEQTIRSADAVVVFVRYDYGKSKEYYDLFNKGKKEWRFAFRGSAKVGHSLLQAYQDGTGVNAEMEAACKTADWTAPCTSHWRNDDALDNWNEVDQVLFGIIQNGQMVKTALFNGDGTTNMDWFRADNVLKSCWSDLEFGPHLIFRVEGDAGIKRHFFMARNYGGCPNDAGWVVVADGTPGPCPWEKSDAYPLIKFAAGPTSEKFSQGALEADAVVVFLKYKKL</sequence>
<dbReference type="EMBL" id="RQTK01000497">
    <property type="protein sequence ID" value="RUS78666.1"/>
    <property type="molecule type" value="Genomic_DNA"/>
</dbReference>
<reference evidence="1 2" key="1">
    <citation type="submission" date="2019-01" db="EMBL/GenBank/DDBJ databases">
        <title>A draft genome assembly of the solar-powered sea slug Elysia chlorotica.</title>
        <authorList>
            <person name="Cai H."/>
            <person name="Li Q."/>
            <person name="Fang X."/>
            <person name="Li J."/>
            <person name="Curtis N.E."/>
            <person name="Altenburger A."/>
            <person name="Shibata T."/>
            <person name="Feng M."/>
            <person name="Maeda T."/>
            <person name="Schwartz J.A."/>
            <person name="Shigenobu S."/>
            <person name="Lundholm N."/>
            <person name="Nishiyama T."/>
            <person name="Yang H."/>
            <person name="Hasebe M."/>
            <person name="Li S."/>
            <person name="Pierce S.K."/>
            <person name="Wang J."/>
        </authorList>
    </citation>
    <scope>NUCLEOTIDE SEQUENCE [LARGE SCALE GENOMIC DNA]</scope>
    <source>
        <strain evidence="1">EC2010</strain>
        <tissue evidence="1">Whole organism of an adult</tissue>
    </source>
</reference>
<comment type="caution">
    <text evidence="1">The sequence shown here is derived from an EMBL/GenBank/DDBJ whole genome shotgun (WGS) entry which is preliminary data.</text>
</comment>
<feature type="non-terminal residue" evidence="1">
    <location>
        <position position="1"/>
    </location>
</feature>
<gene>
    <name evidence="1" type="ORF">EGW08_013593</name>
</gene>
<keyword evidence="2" id="KW-1185">Reference proteome</keyword>
<evidence type="ECO:0000313" key="1">
    <source>
        <dbReference type="EMBL" id="RUS78666.1"/>
    </source>
</evidence>
<evidence type="ECO:0000313" key="2">
    <source>
        <dbReference type="Proteomes" id="UP000271974"/>
    </source>
</evidence>
<protein>
    <submittedName>
        <fullName evidence="1">Uncharacterized protein</fullName>
    </submittedName>
</protein>
<dbReference type="OrthoDB" id="6077660at2759"/>
<accession>A0A433TAV0</accession>